<evidence type="ECO:0000313" key="1">
    <source>
        <dbReference type="EMBL" id="CAH0535389.1"/>
    </source>
</evidence>
<sequence length="30" mass="3160">MGITSSLSGMPNSVLIFASLKFSTLLFVTP</sequence>
<protein>
    <submittedName>
        <fullName evidence="1">Uncharacterized protein</fullName>
    </submittedName>
</protein>
<keyword evidence="2" id="KW-1185">Reference proteome</keyword>
<accession>A0ABM8ZXE0</accession>
<evidence type="ECO:0000313" key="2">
    <source>
        <dbReference type="Proteomes" id="UP000838672"/>
    </source>
</evidence>
<dbReference type="Proteomes" id="UP000838672">
    <property type="component" value="Unassembled WGS sequence"/>
</dbReference>
<dbReference type="EMBL" id="CAKLDI010000002">
    <property type="protein sequence ID" value="CAH0535389.1"/>
    <property type="molecule type" value="Genomic_DNA"/>
</dbReference>
<gene>
    <name evidence="1" type="ORF">VST7929_02962</name>
</gene>
<organism evidence="1 2">
    <name type="scientific">Vibrio stylophorae</name>
    <dbReference type="NCBI Taxonomy" id="659351"/>
    <lineage>
        <taxon>Bacteria</taxon>
        <taxon>Pseudomonadati</taxon>
        <taxon>Pseudomonadota</taxon>
        <taxon>Gammaproteobacteria</taxon>
        <taxon>Vibrionales</taxon>
        <taxon>Vibrionaceae</taxon>
        <taxon>Vibrio</taxon>
    </lineage>
</organism>
<proteinExistence type="predicted"/>
<reference evidence="1" key="1">
    <citation type="submission" date="2021-11" db="EMBL/GenBank/DDBJ databases">
        <authorList>
            <person name="Rodrigo-Torres L."/>
            <person name="Arahal R. D."/>
            <person name="Lucena T."/>
        </authorList>
    </citation>
    <scope>NUCLEOTIDE SEQUENCE</scope>
    <source>
        <strain evidence="1">CECT 7929</strain>
    </source>
</reference>
<name>A0ABM8ZXE0_9VIBR</name>
<comment type="caution">
    <text evidence="1">The sequence shown here is derived from an EMBL/GenBank/DDBJ whole genome shotgun (WGS) entry which is preliminary data.</text>
</comment>